<organism evidence="14 16">
    <name type="scientific">Acer yangbiense</name>
    <dbReference type="NCBI Taxonomy" id="1000413"/>
    <lineage>
        <taxon>Eukaryota</taxon>
        <taxon>Viridiplantae</taxon>
        <taxon>Streptophyta</taxon>
        <taxon>Embryophyta</taxon>
        <taxon>Tracheophyta</taxon>
        <taxon>Spermatophyta</taxon>
        <taxon>Magnoliopsida</taxon>
        <taxon>eudicotyledons</taxon>
        <taxon>Gunneridae</taxon>
        <taxon>Pentapetalae</taxon>
        <taxon>rosids</taxon>
        <taxon>malvids</taxon>
        <taxon>Sapindales</taxon>
        <taxon>Sapindaceae</taxon>
        <taxon>Hippocastanoideae</taxon>
        <taxon>Acereae</taxon>
        <taxon>Acer</taxon>
    </lineage>
</organism>
<evidence type="ECO:0000256" key="5">
    <source>
        <dbReference type="ARBA" id="ARBA00022729"/>
    </source>
</evidence>
<keyword evidence="4" id="KW-0812">Transmembrane</keyword>
<evidence type="ECO:0000256" key="10">
    <source>
        <dbReference type="ARBA" id="ARBA00023180"/>
    </source>
</evidence>
<sequence>MIPPLLFQLMILLSWSINALAESPAIAKLNCPTHCGNVSIPFPFGIGTGCYLDYWYAVTCNSSTPILKSINLEVLNISISLEASTILVNHPVLDNCTAGVRRATVNFESSPFFLSDANRFTGVGCNTFAYLFSNNSIISGCISFCDKSNISPEPSNVKLRDSGCNGIKCCQTRIPSSLKLQKLNVSLSTIIFKGEMQGQNKCQSAFLVDQEWLGNNIDSPDKAQGLKHVPVVLDWGIHGSSFDSTERNSSKSYTRTSDCSRVFANISTSTNTSTSTRVHQCSCRWGYRGNPYLLQGCQGKLLPLI</sequence>
<evidence type="ECO:0000313" key="15">
    <source>
        <dbReference type="EMBL" id="TXG53710.1"/>
    </source>
</evidence>
<keyword evidence="7" id="KW-1133">Transmembrane helix</keyword>
<proteinExistence type="predicted"/>
<name>A0A5C7H9X4_9ROSI</name>
<evidence type="ECO:0000256" key="9">
    <source>
        <dbReference type="ARBA" id="ARBA00023157"/>
    </source>
</evidence>
<evidence type="ECO:0000256" key="2">
    <source>
        <dbReference type="ARBA" id="ARBA00022527"/>
    </source>
</evidence>
<evidence type="ECO:0000256" key="6">
    <source>
        <dbReference type="ARBA" id="ARBA00022777"/>
    </source>
</evidence>
<feature type="chain" id="PRO_5036367232" description="Wall-associated receptor kinase galacturonan-binding domain-containing protein" evidence="11">
    <location>
        <begin position="22"/>
        <end position="305"/>
    </location>
</feature>
<dbReference type="EMBL" id="VAHF01000009">
    <property type="protein sequence ID" value="TXG53710.1"/>
    <property type="molecule type" value="Genomic_DNA"/>
</dbReference>
<evidence type="ECO:0000313" key="16">
    <source>
        <dbReference type="Proteomes" id="UP000323000"/>
    </source>
</evidence>
<reference evidence="14" key="2">
    <citation type="submission" date="2019-05" db="EMBL/GenBank/DDBJ databases">
        <authorList>
            <person name="Zhang R."/>
        </authorList>
    </citation>
    <scope>NUCLEOTIDE SEQUENCE [LARGE SCALE GENOMIC DNA]</scope>
    <source>
        <strain evidence="14">Malutang-1-2009seedling</strain>
        <tissue evidence="14">Leaf</tissue>
    </source>
</reference>
<evidence type="ECO:0000256" key="11">
    <source>
        <dbReference type="SAM" id="SignalP"/>
    </source>
</evidence>
<dbReference type="AlphaFoldDB" id="A0A5C7H9X4"/>
<dbReference type="Pfam" id="PF08488">
    <property type="entry name" value="WAK"/>
    <property type="match status" value="1"/>
</dbReference>
<feature type="domain" description="Wall-associated receptor kinase galacturonan-binding" evidence="13">
    <location>
        <begin position="31"/>
        <end position="80"/>
    </location>
</feature>
<protein>
    <recommendedName>
        <fullName evidence="17">Wall-associated receptor kinase galacturonan-binding domain-containing protein</fullName>
    </recommendedName>
</protein>
<accession>A0A5C7H9X4</accession>
<reference evidence="16" key="1">
    <citation type="journal article" date="2019" name="Gigascience">
        <title>De novo genome assembly of the endangered Acer yangbiense, a plant species with extremely small populations endemic to Yunnan Province, China.</title>
        <authorList>
            <person name="Yang J."/>
            <person name="Wariss H.M."/>
            <person name="Tao L."/>
            <person name="Zhang R."/>
            <person name="Yun Q."/>
            <person name="Hollingsworth P."/>
            <person name="Dao Z."/>
            <person name="Luo G."/>
            <person name="Guo H."/>
            <person name="Ma Y."/>
            <person name="Sun W."/>
        </authorList>
    </citation>
    <scope>NUCLEOTIDE SEQUENCE [LARGE SCALE GENOMIC DNA]</scope>
    <source>
        <strain evidence="16">cv. Malutang</strain>
    </source>
</reference>
<evidence type="ECO:0008006" key="17">
    <source>
        <dbReference type="Google" id="ProtNLM"/>
    </source>
</evidence>
<evidence type="ECO:0000256" key="4">
    <source>
        <dbReference type="ARBA" id="ARBA00022692"/>
    </source>
</evidence>
<gene>
    <name evidence="14" type="ORF">EZV62_018963</name>
    <name evidence="15" type="ORF">EZV62_018966</name>
</gene>
<dbReference type="GO" id="GO:0030247">
    <property type="term" value="F:polysaccharide binding"/>
    <property type="evidence" value="ECO:0007669"/>
    <property type="project" value="InterPro"/>
</dbReference>
<keyword evidence="9" id="KW-1015">Disulfide bond</keyword>
<keyword evidence="3" id="KW-0808">Transferase</keyword>
<comment type="caution">
    <text evidence="14">The sequence shown here is derived from an EMBL/GenBank/DDBJ whole genome shotgun (WGS) entry which is preliminary data.</text>
</comment>
<dbReference type="InterPro" id="IPR025287">
    <property type="entry name" value="WAK_GUB"/>
</dbReference>
<feature type="signal peptide" evidence="11">
    <location>
        <begin position="1"/>
        <end position="21"/>
    </location>
</feature>
<feature type="domain" description="Wall-associated receptor kinase" evidence="12">
    <location>
        <begin position="161"/>
        <end position="240"/>
    </location>
</feature>
<dbReference type="EMBL" id="VAHF01000009">
    <property type="protein sequence ID" value="TXG53707.1"/>
    <property type="molecule type" value="Genomic_DNA"/>
</dbReference>
<dbReference type="GO" id="GO:0016020">
    <property type="term" value="C:membrane"/>
    <property type="evidence" value="ECO:0007669"/>
    <property type="project" value="UniProtKB-SubCell"/>
</dbReference>
<keyword evidence="5 11" id="KW-0732">Signal</keyword>
<dbReference type="PANTHER" id="PTHR33491">
    <property type="entry name" value="OSJNBA0016N04.9 PROTEIN"/>
    <property type="match status" value="1"/>
</dbReference>
<keyword evidence="10" id="KW-0325">Glycoprotein</keyword>
<dbReference type="Proteomes" id="UP000323000">
    <property type="component" value="Chromosome 9"/>
</dbReference>
<keyword evidence="8" id="KW-0472">Membrane</keyword>
<keyword evidence="2" id="KW-0723">Serine/threonine-protein kinase</keyword>
<evidence type="ECO:0000256" key="7">
    <source>
        <dbReference type="ARBA" id="ARBA00022989"/>
    </source>
</evidence>
<evidence type="ECO:0000256" key="1">
    <source>
        <dbReference type="ARBA" id="ARBA00004479"/>
    </source>
</evidence>
<keyword evidence="16" id="KW-1185">Reference proteome</keyword>
<evidence type="ECO:0000256" key="8">
    <source>
        <dbReference type="ARBA" id="ARBA00023136"/>
    </source>
</evidence>
<dbReference type="InterPro" id="IPR013695">
    <property type="entry name" value="WAK"/>
</dbReference>
<evidence type="ECO:0000259" key="12">
    <source>
        <dbReference type="Pfam" id="PF08488"/>
    </source>
</evidence>
<evidence type="ECO:0000256" key="3">
    <source>
        <dbReference type="ARBA" id="ARBA00022679"/>
    </source>
</evidence>
<keyword evidence="6" id="KW-0418">Kinase</keyword>
<dbReference type="OrthoDB" id="4062651at2759"/>
<dbReference type="GO" id="GO:0004674">
    <property type="term" value="F:protein serine/threonine kinase activity"/>
    <property type="evidence" value="ECO:0007669"/>
    <property type="project" value="UniProtKB-KW"/>
</dbReference>
<evidence type="ECO:0000259" key="13">
    <source>
        <dbReference type="Pfam" id="PF13947"/>
    </source>
</evidence>
<comment type="subcellular location">
    <subcellularLocation>
        <location evidence="1">Membrane</location>
        <topology evidence="1">Single-pass type I membrane protein</topology>
    </subcellularLocation>
</comment>
<evidence type="ECO:0000313" key="14">
    <source>
        <dbReference type="EMBL" id="TXG53707.1"/>
    </source>
</evidence>
<dbReference type="Pfam" id="PF13947">
    <property type="entry name" value="GUB_WAK_bind"/>
    <property type="match status" value="1"/>
</dbReference>